<sequence length="104" mass="12833">MKTLFDELETEDFKWFNDYHKQNPQIYEYFKRYTFKSIERGFKNLSAEFIFNIIRWETPVKANGDDFKVNNNAKPFYSRLFMKEYPTYEGFFRKRASKADEVYI</sequence>
<accession>A0A6J7WQX7</accession>
<organism evidence="2">
    <name type="scientific">uncultured Caudovirales phage</name>
    <dbReference type="NCBI Taxonomy" id="2100421"/>
    <lineage>
        <taxon>Viruses</taxon>
        <taxon>Duplodnaviria</taxon>
        <taxon>Heunggongvirae</taxon>
        <taxon>Uroviricota</taxon>
        <taxon>Caudoviricetes</taxon>
        <taxon>Peduoviridae</taxon>
        <taxon>Maltschvirus</taxon>
        <taxon>Maltschvirus maltsch</taxon>
    </lineage>
</organism>
<dbReference type="EMBL" id="LR798263">
    <property type="protein sequence ID" value="CAB5218504.1"/>
    <property type="molecule type" value="Genomic_DNA"/>
</dbReference>
<name>A0A6J7WQX7_9CAUD</name>
<proteinExistence type="predicted"/>
<gene>
    <name evidence="2" type="ORF">UFOVP216_23</name>
    <name evidence="1" type="ORF">UFOVP463_25</name>
</gene>
<evidence type="ECO:0000313" key="1">
    <source>
        <dbReference type="EMBL" id="CAB4144206.1"/>
    </source>
</evidence>
<dbReference type="EMBL" id="LR796433">
    <property type="protein sequence ID" value="CAB4144206.1"/>
    <property type="molecule type" value="Genomic_DNA"/>
</dbReference>
<reference evidence="2" key="1">
    <citation type="submission" date="2020-05" db="EMBL/GenBank/DDBJ databases">
        <authorList>
            <person name="Chiriac C."/>
            <person name="Salcher M."/>
            <person name="Ghai R."/>
            <person name="Kavagutti S V."/>
        </authorList>
    </citation>
    <scope>NUCLEOTIDE SEQUENCE</scope>
</reference>
<evidence type="ECO:0000313" key="2">
    <source>
        <dbReference type="EMBL" id="CAB5218504.1"/>
    </source>
</evidence>
<protein>
    <submittedName>
        <fullName evidence="2">Uncharacterized protein</fullName>
    </submittedName>
</protein>